<dbReference type="GO" id="GO:0004479">
    <property type="term" value="F:methionyl-tRNA formyltransferase activity"/>
    <property type="evidence" value="ECO:0007669"/>
    <property type="project" value="UniProtKB-EC"/>
</dbReference>
<keyword evidence="2" id="KW-0808">Transferase</keyword>
<accession>A0ABU1N8G2</accession>
<proteinExistence type="predicted"/>
<protein>
    <submittedName>
        <fullName evidence="2">Methionyl-tRNA formyltransferase</fullName>
        <ecNumber evidence="2">2.1.2.9</ecNumber>
    </submittedName>
</protein>
<organism evidence="2 3">
    <name type="scientific">Variovorax soli</name>
    <dbReference type="NCBI Taxonomy" id="376815"/>
    <lineage>
        <taxon>Bacteria</taxon>
        <taxon>Pseudomonadati</taxon>
        <taxon>Pseudomonadota</taxon>
        <taxon>Betaproteobacteria</taxon>
        <taxon>Burkholderiales</taxon>
        <taxon>Comamonadaceae</taxon>
        <taxon>Variovorax</taxon>
    </lineage>
</organism>
<dbReference type="Proteomes" id="UP001184230">
    <property type="component" value="Unassembled WGS sequence"/>
</dbReference>
<keyword evidence="3" id="KW-1185">Reference proteome</keyword>
<comment type="caution">
    <text evidence="2">The sequence shown here is derived from an EMBL/GenBank/DDBJ whole genome shotgun (WGS) entry which is preliminary data.</text>
</comment>
<dbReference type="EMBL" id="JAVDRF010000001">
    <property type="protein sequence ID" value="MDR6534732.1"/>
    <property type="molecule type" value="Genomic_DNA"/>
</dbReference>
<name>A0ABU1N8G2_9BURK</name>
<dbReference type="EC" id="2.1.2.9" evidence="2"/>
<dbReference type="Pfam" id="PF00551">
    <property type="entry name" value="Formyl_trans_N"/>
    <property type="match status" value="1"/>
</dbReference>
<evidence type="ECO:0000313" key="2">
    <source>
        <dbReference type="EMBL" id="MDR6534732.1"/>
    </source>
</evidence>
<dbReference type="InterPro" id="IPR002376">
    <property type="entry name" value="Formyl_transf_N"/>
</dbReference>
<sequence length="214" mass="24389">MKITILCSSDEHPINPFIQRWINSRRGSHEVTLLRTCRDLQGGDLLFLVSCSEIVTASDRAKFSKTLVLHASDLPQGRGWNPHIWQILAGATCLTVTLLEAEDKVDTGAIWHQLVIAIDKAALWDEINEALFTAEMKLLDHAVDHLATIVPRPQRDDMDPSYYRLRNPSDSEVDPSRTISEQFNLLRICDPHRYPAYFDLHGCRYKLILEKIDG</sequence>
<dbReference type="Gene3D" id="3.40.50.12230">
    <property type="match status" value="1"/>
</dbReference>
<evidence type="ECO:0000259" key="1">
    <source>
        <dbReference type="Pfam" id="PF00551"/>
    </source>
</evidence>
<gene>
    <name evidence="2" type="ORF">J2739_000492</name>
</gene>
<dbReference type="RefSeq" id="WP_309898154.1">
    <property type="nucleotide sequence ID" value="NZ_JAVDRF010000001.1"/>
</dbReference>
<reference evidence="2 3" key="1">
    <citation type="submission" date="2023-07" db="EMBL/GenBank/DDBJ databases">
        <title>Sorghum-associated microbial communities from plants grown in Nebraska, USA.</title>
        <authorList>
            <person name="Schachtman D."/>
        </authorList>
    </citation>
    <scope>NUCLEOTIDE SEQUENCE [LARGE SCALE GENOMIC DNA]</scope>
    <source>
        <strain evidence="2 3">DS1781</strain>
    </source>
</reference>
<evidence type="ECO:0000313" key="3">
    <source>
        <dbReference type="Proteomes" id="UP001184230"/>
    </source>
</evidence>
<feature type="domain" description="Formyl transferase N-terminal" evidence="1">
    <location>
        <begin position="33"/>
        <end position="142"/>
    </location>
</feature>
<dbReference type="SUPFAM" id="SSF53328">
    <property type="entry name" value="Formyltransferase"/>
    <property type="match status" value="1"/>
</dbReference>
<dbReference type="InterPro" id="IPR036477">
    <property type="entry name" value="Formyl_transf_N_sf"/>
</dbReference>